<protein>
    <submittedName>
        <fullName evidence="3">Uncharacterized protein</fullName>
    </submittedName>
</protein>
<dbReference type="Proteomes" id="UP000620075">
    <property type="component" value="Unassembled WGS sequence"/>
</dbReference>
<dbReference type="PANTHER" id="PTHR48125">
    <property type="entry name" value="LP07818P1"/>
    <property type="match status" value="1"/>
</dbReference>
<keyword evidence="2" id="KW-0472">Membrane</keyword>
<evidence type="ECO:0000313" key="4">
    <source>
        <dbReference type="Proteomes" id="UP000620075"/>
    </source>
</evidence>
<organism evidence="3 4">
    <name type="scientific">Candidatus Dormiibacter inghamiae</name>
    <dbReference type="NCBI Taxonomy" id="3127013"/>
    <lineage>
        <taxon>Bacteria</taxon>
        <taxon>Bacillati</taxon>
        <taxon>Candidatus Dormiibacterota</taxon>
        <taxon>Candidatus Dormibacteria</taxon>
        <taxon>Candidatus Dormibacterales</taxon>
        <taxon>Candidatus Dormibacteraceae</taxon>
        <taxon>Candidatus Dormiibacter</taxon>
    </lineage>
</organism>
<name>A0A934KGT4_9BACT</name>
<gene>
    <name evidence="3" type="ORF">JF888_08890</name>
</gene>
<dbReference type="EMBL" id="JAEKNQ010000035">
    <property type="protein sequence ID" value="MBJ7603287.1"/>
    <property type="molecule type" value="Genomic_DNA"/>
</dbReference>
<keyword evidence="2" id="KW-1133">Transmembrane helix</keyword>
<evidence type="ECO:0000256" key="2">
    <source>
        <dbReference type="SAM" id="Phobius"/>
    </source>
</evidence>
<feature type="compositionally biased region" description="Low complexity" evidence="1">
    <location>
        <begin position="130"/>
        <end position="140"/>
    </location>
</feature>
<accession>A0A934KGT4</accession>
<proteinExistence type="predicted"/>
<feature type="region of interest" description="Disordered" evidence="1">
    <location>
        <begin position="130"/>
        <end position="193"/>
    </location>
</feature>
<sequence length="662" mass="70301">MLSSTRRALPSIPPDVAGEGVWGVSPEQLIEDFRPRGWRQLCLTVGYVGLLVIALAALLTGDVAAFVLYLTPAIVGFLFLHTRVLTALIWSVVFMLGIFFAALGSQLGFLQALAAAGAFVIGVWPDPRAQPDPAQAGQQDESPSRPAPPPAPTPPLGVSQSWPPASSFPPPAAVAEPLPAAAPPPESQPTRAVSDRLQITTLGGFSVRLGENDFTTDLLEHPLLSFLWVYLLVRALDASDHGIRREALAEEAAPGVPTSEAMSRLRRRLHDLRHGLPAPLAERVVVGRDHVRLEIADCDIDLRRLQALAGRCRDAGELVDQQLAAEIEYALRSTSSGDFLPLFDQLEQRANDGRGVAGDLVSDLRQAIKLTADRSQRLAVFPGQHRVAIAGTSLLQAQQIRFDATEALPKLTPVQLVLKLTPAGQSSAAASIKDAMTRCAASGSLQPQGCPQNFSSVESLRDPHWQVVGDPGGDLAVALDPDHGLLAKGHFQMILAATEPVTGAVSHHAVGGAYQTVLAASADALTVQLLEASSAGPPLSRPAAATDSAVRDAVRQALAACATSTSFFTPDCPQFHVLNDIQDPTKNVQWHLSGDPAAAATVTFDGATGVIHAVGNFTMTLDYDQRLVGKDYPQHAEDSGAFQADLFWDGSKLVPVTISRPR</sequence>
<keyword evidence="2" id="KW-0812">Transmembrane</keyword>
<feature type="transmembrane region" description="Helical" evidence="2">
    <location>
        <begin position="74"/>
        <end position="100"/>
    </location>
</feature>
<dbReference type="PANTHER" id="PTHR48125:SF12">
    <property type="entry name" value="AT HOOK TRANSCRIPTION FACTOR FAMILY-RELATED"/>
    <property type="match status" value="1"/>
</dbReference>
<dbReference type="AlphaFoldDB" id="A0A934KGT4"/>
<comment type="caution">
    <text evidence="3">The sequence shown here is derived from an EMBL/GenBank/DDBJ whole genome shotgun (WGS) entry which is preliminary data.</text>
</comment>
<evidence type="ECO:0000256" key="1">
    <source>
        <dbReference type="SAM" id="MobiDB-lite"/>
    </source>
</evidence>
<evidence type="ECO:0000313" key="3">
    <source>
        <dbReference type="EMBL" id="MBJ7603287.1"/>
    </source>
</evidence>
<feature type="transmembrane region" description="Helical" evidence="2">
    <location>
        <begin position="41"/>
        <end position="68"/>
    </location>
</feature>
<feature type="compositionally biased region" description="Pro residues" evidence="1">
    <location>
        <begin position="145"/>
        <end position="155"/>
    </location>
</feature>
<reference evidence="3 4" key="1">
    <citation type="submission" date="2020-10" db="EMBL/GenBank/DDBJ databases">
        <title>Ca. Dormibacterota MAGs.</title>
        <authorList>
            <person name="Montgomery K."/>
        </authorList>
    </citation>
    <scope>NUCLEOTIDE SEQUENCE [LARGE SCALE GENOMIC DNA]</scope>
    <source>
        <strain evidence="3">SC8811_S16_3</strain>
    </source>
</reference>